<feature type="region of interest" description="Disordered" evidence="1">
    <location>
        <begin position="200"/>
        <end position="273"/>
    </location>
</feature>
<sequence>MRRSIVRFTTPIGKTAGLFTAPFSSGAGRGRGRGAGVDPLHSFIKSAPGKPVDDYNNNISGPGHGRGGGEVRVPGASVLTRPDPSGFGRKVPEFIQRMQEEERVGEVFDDIVVNRRKGEEEDVRYGLLNVLPGTGRGKVVGGGGGGGIGIGVQQQPDNRFFRARQDNVGSVENVNVNANVSVRTPGKKFDNPEDARKNAMGILSRGDGSGGDSGGFGGGDRGERVMESGARVGGRGRGRGGRGFRGRGGRGGRFGGRERYQEDNEEDDEDDGCFIGDPADGEKLARKLGPEVMNQLVEGFEEVSDYVLPSVQQDAFIEAMHINYAIECEPEYLFGDFESNPDIDEKPSMTLRECFDKAKPFLMAYENIQSHEEWEEAVEDAMKQVPLMKQIVDYYSGPDRVTAKKQMEELERVAKTLPDSAPDSVKRFTNRAVLSLQSNPGWGFDKKCQFMDKLVWEVSQQYK</sequence>
<reference evidence="2" key="1">
    <citation type="submission" date="2023-02" db="EMBL/GenBank/DDBJ databases">
        <title>Genome of toxic invasive species Heracleum sosnowskyi carries increased number of genes despite the absence of recent whole-genome duplications.</title>
        <authorList>
            <person name="Schelkunov M."/>
            <person name="Shtratnikova V."/>
            <person name="Makarenko M."/>
            <person name="Klepikova A."/>
            <person name="Omelchenko D."/>
            <person name="Novikova G."/>
            <person name="Obukhova E."/>
            <person name="Bogdanov V."/>
            <person name="Penin A."/>
            <person name="Logacheva M."/>
        </authorList>
    </citation>
    <scope>NUCLEOTIDE SEQUENCE</scope>
    <source>
        <strain evidence="2">Hsosn_3</strain>
        <tissue evidence="2">Leaf</tissue>
    </source>
</reference>
<feature type="compositionally biased region" description="Acidic residues" evidence="1">
    <location>
        <begin position="263"/>
        <end position="272"/>
    </location>
</feature>
<gene>
    <name evidence="2" type="ORF">POM88_014453</name>
</gene>
<feature type="compositionally biased region" description="Gly residues" evidence="1">
    <location>
        <begin position="207"/>
        <end position="219"/>
    </location>
</feature>
<evidence type="ECO:0000313" key="2">
    <source>
        <dbReference type="EMBL" id="KAK1395397.1"/>
    </source>
</evidence>
<dbReference type="PANTHER" id="PTHR47911:SF1">
    <property type="entry name" value="OS06G0664400 PROTEIN"/>
    <property type="match status" value="1"/>
</dbReference>
<dbReference type="Proteomes" id="UP001237642">
    <property type="component" value="Unassembled WGS sequence"/>
</dbReference>
<evidence type="ECO:0000256" key="1">
    <source>
        <dbReference type="SAM" id="MobiDB-lite"/>
    </source>
</evidence>
<proteinExistence type="predicted"/>
<accession>A0AAD8J3P7</accession>
<feature type="compositionally biased region" description="Basic residues" evidence="1">
    <location>
        <begin position="234"/>
        <end position="250"/>
    </location>
</feature>
<organism evidence="2 3">
    <name type="scientific">Heracleum sosnowskyi</name>
    <dbReference type="NCBI Taxonomy" id="360622"/>
    <lineage>
        <taxon>Eukaryota</taxon>
        <taxon>Viridiplantae</taxon>
        <taxon>Streptophyta</taxon>
        <taxon>Embryophyta</taxon>
        <taxon>Tracheophyta</taxon>
        <taxon>Spermatophyta</taxon>
        <taxon>Magnoliopsida</taxon>
        <taxon>eudicotyledons</taxon>
        <taxon>Gunneridae</taxon>
        <taxon>Pentapetalae</taxon>
        <taxon>asterids</taxon>
        <taxon>campanulids</taxon>
        <taxon>Apiales</taxon>
        <taxon>Apiaceae</taxon>
        <taxon>Apioideae</taxon>
        <taxon>apioid superclade</taxon>
        <taxon>Tordylieae</taxon>
        <taxon>Tordyliinae</taxon>
        <taxon>Heracleum</taxon>
    </lineage>
</organism>
<dbReference type="EMBL" id="JAUIZM010000003">
    <property type="protein sequence ID" value="KAK1395397.1"/>
    <property type="molecule type" value="Genomic_DNA"/>
</dbReference>
<feature type="region of interest" description="Disordered" evidence="1">
    <location>
        <begin position="17"/>
        <end position="70"/>
    </location>
</feature>
<comment type="caution">
    <text evidence="2">The sequence shown here is derived from an EMBL/GenBank/DDBJ whole genome shotgun (WGS) entry which is preliminary data.</text>
</comment>
<dbReference type="AlphaFoldDB" id="A0AAD8J3P7"/>
<name>A0AAD8J3P7_9APIA</name>
<dbReference type="PANTHER" id="PTHR47911">
    <property type="entry name" value="HYDROXYPROLINE-RICH GLYCOPROTEIN-LIKE"/>
    <property type="match status" value="1"/>
</dbReference>
<evidence type="ECO:0000313" key="3">
    <source>
        <dbReference type="Proteomes" id="UP001237642"/>
    </source>
</evidence>
<keyword evidence="3" id="KW-1185">Reference proteome</keyword>
<protein>
    <submittedName>
        <fullName evidence="2">DDRGK domain-containing protein 1-like</fullName>
    </submittedName>
</protein>
<reference evidence="2" key="2">
    <citation type="submission" date="2023-05" db="EMBL/GenBank/DDBJ databases">
        <authorList>
            <person name="Schelkunov M.I."/>
        </authorList>
    </citation>
    <scope>NUCLEOTIDE SEQUENCE</scope>
    <source>
        <strain evidence="2">Hsosn_3</strain>
        <tissue evidence="2">Leaf</tissue>
    </source>
</reference>